<evidence type="ECO:0000313" key="3">
    <source>
        <dbReference type="EMBL" id="SDH11034.1"/>
    </source>
</evidence>
<dbReference type="Proteomes" id="UP000199495">
    <property type="component" value="Unassembled WGS sequence"/>
</dbReference>
<keyword evidence="2" id="KW-0732">Signal</keyword>
<evidence type="ECO:0000256" key="2">
    <source>
        <dbReference type="SAM" id="SignalP"/>
    </source>
</evidence>
<evidence type="ECO:0008006" key="5">
    <source>
        <dbReference type="Google" id="ProtNLM"/>
    </source>
</evidence>
<feature type="region of interest" description="Disordered" evidence="1">
    <location>
        <begin position="478"/>
        <end position="497"/>
    </location>
</feature>
<dbReference type="EMBL" id="FNCS01000022">
    <property type="protein sequence ID" value="SDH11034.1"/>
    <property type="molecule type" value="Genomic_DNA"/>
</dbReference>
<dbReference type="SUPFAM" id="SSF48452">
    <property type="entry name" value="TPR-like"/>
    <property type="match status" value="1"/>
</dbReference>
<organism evidence="3 4">
    <name type="scientific">Pelagibacterium luteolum</name>
    <dbReference type="NCBI Taxonomy" id="440168"/>
    <lineage>
        <taxon>Bacteria</taxon>
        <taxon>Pseudomonadati</taxon>
        <taxon>Pseudomonadota</taxon>
        <taxon>Alphaproteobacteria</taxon>
        <taxon>Hyphomicrobiales</taxon>
        <taxon>Devosiaceae</taxon>
        <taxon>Pelagibacterium</taxon>
    </lineage>
</organism>
<protein>
    <recommendedName>
        <fullName evidence="5">Tetratricopeptide repeat-containing protein</fullName>
    </recommendedName>
</protein>
<gene>
    <name evidence="3" type="ORF">SAMN04487974_1223</name>
</gene>
<feature type="chain" id="PRO_5011632243" description="Tetratricopeptide repeat-containing protein" evidence="2">
    <location>
        <begin position="26"/>
        <end position="675"/>
    </location>
</feature>
<dbReference type="Gene3D" id="1.25.40.10">
    <property type="entry name" value="Tetratricopeptide repeat domain"/>
    <property type="match status" value="2"/>
</dbReference>
<reference evidence="3 4" key="1">
    <citation type="submission" date="2016-10" db="EMBL/GenBank/DDBJ databases">
        <authorList>
            <person name="de Groot N.N."/>
        </authorList>
    </citation>
    <scope>NUCLEOTIDE SEQUENCE [LARGE SCALE GENOMIC DNA]</scope>
    <source>
        <strain evidence="3 4">CGMCC 1.10267</strain>
    </source>
</reference>
<evidence type="ECO:0000313" key="4">
    <source>
        <dbReference type="Proteomes" id="UP000199495"/>
    </source>
</evidence>
<dbReference type="STRING" id="440168.SAMN04487974_1223"/>
<name>A0A1G7ZQP2_9HYPH</name>
<proteinExistence type="predicted"/>
<dbReference type="RefSeq" id="WP_090599244.1">
    <property type="nucleotide sequence ID" value="NZ_FNCS01000022.1"/>
</dbReference>
<dbReference type="AlphaFoldDB" id="A0A1G7ZQP2"/>
<accession>A0A1G7ZQP2</accession>
<feature type="compositionally biased region" description="Low complexity" evidence="1">
    <location>
        <begin position="486"/>
        <end position="497"/>
    </location>
</feature>
<keyword evidence="4" id="KW-1185">Reference proteome</keyword>
<feature type="signal peptide" evidence="2">
    <location>
        <begin position="1"/>
        <end position="25"/>
    </location>
</feature>
<dbReference type="InterPro" id="IPR011990">
    <property type="entry name" value="TPR-like_helical_dom_sf"/>
</dbReference>
<sequence>MILRRFSTLCLATLAFAAPTPFAIAQSEPFVVAQSTVVDETALRYFAREGDQRRVDAEIARLRALFPDWTPPTNLLEDDFAADPMIERIWELYGQGDFAGARAAIAEKQDAEPGWQPTEDMLTSLAQGEAGVRLRNASDVGQYETVISIAAENPSLLTCDSVDLLWRLADAFITTDVTQRGIDAYSYVLTNCDNPQERFATLQQASERLTPEQLAPLLALERGVNGSGEFASLRLDLARETILGVLAGRAQSADSDVVAELEASALADGPADDLRLLGWYARSQNRSADALDWFERASEADPSALSANGLGVTLVDLERFEDAEDVLFPYAEDTPELQTVYLSAAAALLAQIPRIELDDDILARIVATASEARSVPVAEELGWFAYDFDQPRTAQAWFTTALGWDPEHEPAAYGLLVSSDSLGETDTVASIKSQWGARSQRIADFGTAAAVITAPARTTAEVAPTPPARPAQIVQASTAPAQQARPVATTTPTSAPSAPTAITVNYRGCSSYLPPASLSANDALNRGWCLLDLLRGAEAAEAFGRALQSGSQSVRTDAAYGQSLAYIRMGLAENAAVSAAAAPQPRSRIVELQTSILTLTATSAYDAGDYRRALMALDERSLYAAEQNDLLVLRAWSYFHLRRYVEAAQIFEAVAATGYRDAAAGLEAARGMLRR</sequence>
<evidence type="ECO:0000256" key="1">
    <source>
        <dbReference type="SAM" id="MobiDB-lite"/>
    </source>
</evidence>
<dbReference type="OrthoDB" id="7324591at2"/>